<feature type="domain" description="TniQ" evidence="1">
    <location>
        <begin position="16"/>
        <end position="157"/>
    </location>
</feature>
<reference evidence="2 3" key="1">
    <citation type="journal article" date="2014" name="Nature">
        <title>An environmental bacterial taxon with a large and distinct metabolic repertoire.</title>
        <authorList>
            <person name="Wilson M.C."/>
            <person name="Mori T."/>
            <person name="Ruckert C."/>
            <person name="Uria A.R."/>
            <person name="Helf M.J."/>
            <person name="Takada K."/>
            <person name="Gernert C."/>
            <person name="Steffens U.A."/>
            <person name="Heycke N."/>
            <person name="Schmitt S."/>
            <person name="Rinke C."/>
            <person name="Helfrich E.J."/>
            <person name="Brachmann A.O."/>
            <person name="Gurgui C."/>
            <person name="Wakimoto T."/>
            <person name="Kracht M."/>
            <person name="Crusemann M."/>
            <person name="Hentschel U."/>
            <person name="Abe I."/>
            <person name="Matsunaga S."/>
            <person name="Kalinowski J."/>
            <person name="Takeyama H."/>
            <person name="Piel J."/>
        </authorList>
    </citation>
    <scope>NUCLEOTIDE SEQUENCE [LARGE SCALE GENOMIC DNA]</scope>
    <source>
        <strain evidence="3">TSY1</strain>
        <plasmid evidence="2">pTSY</plasmid>
    </source>
</reference>
<dbReference type="HOGENOM" id="CLU_059693_0_0_7"/>
<evidence type="ECO:0000313" key="3">
    <source>
        <dbReference type="Proteomes" id="UP000019141"/>
    </source>
</evidence>
<geneLocation type="plasmid" evidence="2">
    <name>pTSY</name>
</geneLocation>
<comment type="caution">
    <text evidence="2">The sequence shown here is derived from an EMBL/GenBank/DDBJ whole genome shotgun (WGS) entry which is preliminary data.</text>
</comment>
<keyword evidence="2" id="KW-0614">Plasmid</keyword>
<accession>W4M0N1</accession>
<dbReference type="AlphaFoldDB" id="W4M0N1"/>
<evidence type="ECO:0000313" key="2">
    <source>
        <dbReference type="EMBL" id="ETX03703.1"/>
    </source>
</evidence>
<protein>
    <recommendedName>
        <fullName evidence="1">TniQ domain-containing protein</fullName>
    </recommendedName>
</protein>
<keyword evidence="3" id="KW-1185">Reference proteome</keyword>
<dbReference type="EMBL" id="AZHW01000012">
    <property type="protein sequence ID" value="ETX03703.1"/>
    <property type="molecule type" value="Genomic_DNA"/>
</dbReference>
<name>W4M0N1_ENTF1</name>
<proteinExistence type="predicted"/>
<gene>
    <name evidence="2" type="ORF">ETSY1_46380</name>
</gene>
<organism evidence="2 3">
    <name type="scientific">Entotheonella factor</name>
    <dbReference type="NCBI Taxonomy" id="1429438"/>
    <lineage>
        <taxon>Bacteria</taxon>
        <taxon>Pseudomonadati</taxon>
        <taxon>Nitrospinota/Tectimicrobiota group</taxon>
        <taxon>Candidatus Tectimicrobiota</taxon>
        <taxon>Candidatus Entotheonellia</taxon>
        <taxon>Candidatus Entotheonellales</taxon>
        <taxon>Candidatus Entotheonellaceae</taxon>
        <taxon>Candidatus Entotheonella</taxon>
    </lineage>
</organism>
<dbReference type="PATRIC" id="fig|1429438.4.peg.57"/>
<dbReference type="InterPro" id="IPR009492">
    <property type="entry name" value="TniQ"/>
</dbReference>
<dbReference type="Proteomes" id="UP000019141">
    <property type="component" value="Unassembled WGS sequence"/>
</dbReference>
<sequence length="367" mass="42339">MPSAWFESGLSGGLWPLRLKPYDDELLSSWLVRLSRAYGMEASRFCANIGRHSAFWNRDIDKGIYPEVLEVLINYTRTPLPRVLNTTFWGYRSFPAWELYGSGVSPWLLSIGLQDGRRQRPWLQYCPYCLCDDDDPYFRRQWRLTFVTVCPPHHCRLLDRCVVCDAPCHIHQVPRDAAAITHCYRCQFDARQAQAPILRNNAGRHRLMQVQTWLIEGLNQDHYPLSRTQSVSMEEFLPVLRHLGRLLSTRKGSETLRAGLCGEMGDAYFEPSFPSSQGRAIEALSVTDRFRLMLLLAWWLVDWPDQFVAICAMAKLTVTDLRSNFLNRPEWYKDVVGQVADGRFAGMKFTSYGTVRSVNTGRMQQAL</sequence>
<dbReference type="Pfam" id="PF06527">
    <property type="entry name" value="TniQ"/>
    <property type="match status" value="1"/>
</dbReference>
<evidence type="ECO:0000259" key="1">
    <source>
        <dbReference type="Pfam" id="PF06527"/>
    </source>
</evidence>